<evidence type="ECO:0000256" key="2">
    <source>
        <dbReference type="SAM" id="MobiDB-lite"/>
    </source>
</evidence>
<feature type="domain" description="Transposase (putative) gypsy type" evidence="3">
    <location>
        <begin position="124"/>
        <end position="167"/>
    </location>
</feature>
<organism evidence="4 5">
    <name type="scientific">Tanacetum coccineum</name>
    <dbReference type="NCBI Taxonomy" id="301880"/>
    <lineage>
        <taxon>Eukaryota</taxon>
        <taxon>Viridiplantae</taxon>
        <taxon>Streptophyta</taxon>
        <taxon>Embryophyta</taxon>
        <taxon>Tracheophyta</taxon>
        <taxon>Spermatophyta</taxon>
        <taxon>Magnoliopsida</taxon>
        <taxon>eudicotyledons</taxon>
        <taxon>Gunneridae</taxon>
        <taxon>Pentapetalae</taxon>
        <taxon>asterids</taxon>
        <taxon>campanulids</taxon>
        <taxon>Asterales</taxon>
        <taxon>Asteraceae</taxon>
        <taxon>Asteroideae</taxon>
        <taxon>Anthemideae</taxon>
        <taxon>Anthemidinae</taxon>
        <taxon>Tanacetum</taxon>
    </lineage>
</organism>
<reference evidence="4" key="1">
    <citation type="journal article" date="2022" name="Int. J. Mol. Sci.">
        <title>Draft Genome of Tanacetum Coccineum: Genomic Comparison of Closely Related Tanacetum-Family Plants.</title>
        <authorList>
            <person name="Yamashiro T."/>
            <person name="Shiraishi A."/>
            <person name="Nakayama K."/>
            <person name="Satake H."/>
        </authorList>
    </citation>
    <scope>NUCLEOTIDE SEQUENCE</scope>
</reference>
<dbReference type="EMBL" id="BQNB010009999">
    <property type="protein sequence ID" value="GJS71332.1"/>
    <property type="molecule type" value="Genomic_DNA"/>
</dbReference>
<proteinExistence type="predicted"/>
<keyword evidence="5" id="KW-1185">Reference proteome</keyword>
<keyword evidence="1" id="KW-0175">Coiled coil</keyword>
<evidence type="ECO:0000313" key="5">
    <source>
        <dbReference type="Proteomes" id="UP001151760"/>
    </source>
</evidence>
<evidence type="ECO:0000256" key="1">
    <source>
        <dbReference type="SAM" id="Coils"/>
    </source>
</evidence>
<dbReference type="PANTHER" id="PTHR31099:SF28">
    <property type="entry name" value="F5J5.12"/>
    <property type="match status" value="1"/>
</dbReference>
<sequence length="571" mass="63801">VSVESVNKPEGITGLVYHDLYLGGKALVERENVGFDLTKSDLCSSFVEDHTAKGVGLRVANSHTDPFRARSGGLRAGEEGTKEELFEFLSAYPVPSGYKVMLPKRNQTIFNAPDGYVGLYTHCFSLANLRFPLPKFFCDVLQYFKLHLSRLNPFGCAKLTTFAVICWKGRFFFVQDSIVLIDCPELLSKDNRWDTKSFKDKLPDMIHENPNCSDYGTNILSMFETFPDPTCFLAEMAFKNFMFTEDDEDLSFLPKDLSPSFGTGSPSVSINTELPLVEAEPLDGVVTEQLVENFADSGGSPVHQEKLVTHHGSVAARIKDMKCRTRGSLKPPVKRRSPRYAELLDLHDRCYARQAVMDNAVNRRAQELLKIIEQMRGECEVLKEREKAREKECEELRPNSKVASLEAEKAKLEVSELSLRQEVEDVKRDRAEVVSKVVPYMAMELVHNDELGRLVGKLASSSIFYGRCAAFEEVAKMKEPFDLSKVKGYRSSYKKEHMKAGNDLATATFPLLSEVVVDPSAPIKVLLSKKPQSLQHPAPTRILAPTPSTPSTQVTPATTLVSKPLSPFPVT</sequence>
<name>A0ABQ4Y2D5_9ASTR</name>
<feature type="region of interest" description="Disordered" evidence="2">
    <location>
        <begin position="536"/>
        <end position="571"/>
    </location>
</feature>
<accession>A0ABQ4Y2D5</accession>
<dbReference type="Proteomes" id="UP001151760">
    <property type="component" value="Unassembled WGS sequence"/>
</dbReference>
<feature type="coiled-coil region" evidence="1">
    <location>
        <begin position="365"/>
        <end position="422"/>
    </location>
</feature>
<evidence type="ECO:0000313" key="4">
    <source>
        <dbReference type="EMBL" id="GJS71332.1"/>
    </source>
</evidence>
<evidence type="ECO:0000259" key="3">
    <source>
        <dbReference type="Pfam" id="PF04195"/>
    </source>
</evidence>
<feature type="compositionally biased region" description="Low complexity" evidence="2">
    <location>
        <begin position="544"/>
        <end position="559"/>
    </location>
</feature>
<protein>
    <recommendedName>
        <fullName evidence="3">Transposase (putative) gypsy type domain-containing protein</fullName>
    </recommendedName>
</protein>
<gene>
    <name evidence="4" type="ORF">Tco_0704173</name>
</gene>
<comment type="caution">
    <text evidence="4">The sequence shown here is derived from an EMBL/GenBank/DDBJ whole genome shotgun (WGS) entry which is preliminary data.</text>
</comment>
<dbReference type="Pfam" id="PF04195">
    <property type="entry name" value="Transposase_28"/>
    <property type="match status" value="1"/>
</dbReference>
<dbReference type="InterPro" id="IPR007321">
    <property type="entry name" value="Transposase_28"/>
</dbReference>
<dbReference type="PANTHER" id="PTHR31099">
    <property type="entry name" value="OS06G0165300 PROTEIN"/>
    <property type="match status" value="1"/>
</dbReference>
<feature type="non-terminal residue" evidence="4">
    <location>
        <position position="1"/>
    </location>
</feature>
<reference evidence="4" key="2">
    <citation type="submission" date="2022-01" db="EMBL/GenBank/DDBJ databases">
        <authorList>
            <person name="Yamashiro T."/>
            <person name="Shiraishi A."/>
            <person name="Satake H."/>
            <person name="Nakayama K."/>
        </authorList>
    </citation>
    <scope>NUCLEOTIDE SEQUENCE</scope>
</reference>